<dbReference type="AlphaFoldDB" id="A0A6G1U127"/>
<gene>
    <name evidence="1" type="ORF">F7D73_07920</name>
</gene>
<sequence>MAYQNYCAWLTENQQMLLLAIASESLVSSPLSQQFICTHHLPATSSVKTALKALVDKQLVSKTPNGYLVSDRFFSKWLVKGGIIAN</sequence>
<dbReference type="Proteomes" id="UP000480425">
    <property type="component" value="Unassembled WGS sequence"/>
</dbReference>
<dbReference type="OrthoDB" id="9805535at2"/>
<evidence type="ECO:0000313" key="2">
    <source>
        <dbReference type="Proteomes" id="UP000480425"/>
    </source>
</evidence>
<evidence type="ECO:0000313" key="1">
    <source>
        <dbReference type="EMBL" id="MQN80879.1"/>
    </source>
</evidence>
<proteinExistence type="predicted"/>
<protein>
    <submittedName>
        <fullName evidence="1">Uncharacterized protein</fullName>
    </submittedName>
</protein>
<name>A0A6G1U127_9BACT</name>
<dbReference type="RefSeq" id="WP_153123663.1">
    <property type="nucleotide sequence ID" value="NZ_VZCB01000060.1"/>
</dbReference>
<comment type="caution">
    <text evidence="1">The sequence shown here is derived from an EMBL/GenBank/DDBJ whole genome shotgun (WGS) entry which is preliminary data.</text>
</comment>
<dbReference type="EMBL" id="VZCB01000060">
    <property type="protein sequence ID" value="MQN80879.1"/>
    <property type="molecule type" value="Genomic_DNA"/>
</dbReference>
<accession>A0A6G1U127</accession>
<reference evidence="1 2" key="1">
    <citation type="submission" date="2019-09" db="EMBL/GenBank/DDBJ databases">
        <title>Distinct polysaccharide growth profiles of human intestinal Prevotella copri isolates.</title>
        <authorList>
            <person name="Fehlner-Peach H."/>
            <person name="Magnabosco C."/>
            <person name="Raghavan V."/>
            <person name="Scher J.U."/>
            <person name="Tett A."/>
            <person name="Cox L.M."/>
            <person name="Gottsegen C."/>
            <person name="Watters A."/>
            <person name="Wiltshire- Gordon J.D."/>
            <person name="Segata N."/>
            <person name="Bonneau R."/>
            <person name="Littman D.R."/>
        </authorList>
    </citation>
    <scope>NUCLEOTIDE SEQUENCE [LARGE SCALE GENOMIC DNA]</scope>
    <source>
        <strain evidence="2">iA622</strain>
    </source>
</reference>
<organism evidence="1 2">
    <name type="scientific">Segatella copri</name>
    <dbReference type="NCBI Taxonomy" id="165179"/>
    <lineage>
        <taxon>Bacteria</taxon>
        <taxon>Pseudomonadati</taxon>
        <taxon>Bacteroidota</taxon>
        <taxon>Bacteroidia</taxon>
        <taxon>Bacteroidales</taxon>
        <taxon>Prevotellaceae</taxon>
        <taxon>Segatella</taxon>
    </lineage>
</organism>